<accession>A0ABR8SU87</accession>
<evidence type="ECO:0000313" key="1">
    <source>
        <dbReference type="EMBL" id="MBD7967040.1"/>
    </source>
</evidence>
<keyword evidence="2" id="KW-1185">Reference proteome</keyword>
<comment type="caution">
    <text evidence="1">The sequence shown here is derived from an EMBL/GenBank/DDBJ whole genome shotgun (WGS) entry which is preliminary data.</text>
</comment>
<dbReference type="Proteomes" id="UP000608071">
    <property type="component" value="Unassembled WGS sequence"/>
</dbReference>
<organism evidence="1 2">
    <name type="scientific">Paenibacillus gallinarum</name>
    <dbReference type="NCBI Taxonomy" id="2762232"/>
    <lineage>
        <taxon>Bacteria</taxon>
        <taxon>Bacillati</taxon>
        <taxon>Bacillota</taxon>
        <taxon>Bacilli</taxon>
        <taxon>Bacillales</taxon>
        <taxon>Paenibacillaceae</taxon>
        <taxon>Paenibacillus</taxon>
    </lineage>
</organism>
<protein>
    <submittedName>
        <fullName evidence="1">Uncharacterized protein</fullName>
    </submittedName>
</protein>
<dbReference type="EMBL" id="JACSQL010000001">
    <property type="protein sequence ID" value="MBD7967040.1"/>
    <property type="molecule type" value="Genomic_DNA"/>
</dbReference>
<proteinExistence type="predicted"/>
<dbReference type="RefSeq" id="WP_160032987.1">
    <property type="nucleotide sequence ID" value="NZ_JACSQL010000001.1"/>
</dbReference>
<name>A0ABR8SU87_9BACL</name>
<sequence length="88" mass="9689">MKHDHSSLQSSTLVAQASSSVKKLHHAVTAAVSQPTEELVQQAQNRLVRTENAVRAAEQQTTYSGVEFAQEILSEEKERLSSLNVSKK</sequence>
<evidence type="ECO:0000313" key="2">
    <source>
        <dbReference type="Proteomes" id="UP000608071"/>
    </source>
</evidence>
<reference evidence="1 2" key="1">
    <citation type="submission" date="2020-08" db="EMBL/GenBank/DDBJ databases">
        <title>A Genomic Blueprint of the Chicken Gut Microbiome.</title>
        <authorList>
            <person name="Gilroy R."/>
            <person name="Ravi A."/>
            <person name="Getino M."/>
            <person name="Pursley I."/>
            <person name="Horton D.L."/>
            <person name="Alikhan N.-F."/>
            <person name="Baker D."/>
            <person name="Gharbi K."/>
            <person name="Hall N."/>
            <person name="Watson M."/>
            <person name="Adriaenssens E.M."/>
            <person name="Foster-Nyarko E."/>
            <person name="Jarju S."/>
            <person name="Secka A."/>
            <person name="Antonio M."/>
            <person name="Oren A."/>
            <person name="Chaudhuri R."/>
            <person name="La Ragione R.M."/>
            <person name="Hildebrand F."/>
            <person name="Pallen M.J."/>
        </authorList>
    </citation>
    <scope>NUCLEOTIDE SEQUENCE [LARGE SCALE GENOMIC DNA]</scope>
    <source>
        <strain evidence="1 2">Sa2BVA9</strain>
    </source>
</reference>
<gene>
    <name evidence="1" type="ORF">H9647_03105</name>
</gene>